<dbReference type="Pfam" id="PF07875">
    <property type="entry name" value="Coat_F"/>
    <property type="match status" value="1"/>
</dbReference>
<keyword evidence="1" id="KW-0167">Capsid protein</keyword>
<dbReference type="EMBL" id="JAHLQK010000005">
    <property type="protein sequence ID" value="MBU5677605.1"/>
    <property type="molecule type" value="Genomic_DNA"/>
</dbReference>
<keyword evidence="2" id="KW-1185">Reference proteome</keyword>
<gene>
    <name evidence="1" type="ORF">KQI88_14370</name>
</gene>
<sequence>MKPIKEMLGQKATNLSDQTITNNALAAKTSASNAYLNAMLMTATPELKQLFSSNLTQTVGEHAALSELAANKGWVNPYEQPENQLLQTFNQSKEILDSHVTE</sequence>
<comment type="caution">
    <text evidence="1">The sequence shown here is derived from an EMBL/GenBank/DDBJ whole genome shotgun (WGS) entry which is preliminary data.</text>
</comment>
<evidence type="ECO:0000313" key="1">
    <source>
        <dbReference type="EMBL" id="MBU5677605.1"/>
    </source>
</evidence>
<reference evidence="1 2" key="1">
    <citation type="submission" date="2021-06" db="EMBL/GenBank/DDBJ databases">
        <authorList>
            <person name="Sun Q."/>
            <person name="Li D."/>
        </authorList>
    </citation>
    <scope>NUCLEOTIDE SEQUENCE [LARGE SCALE GENOMIC DNA]</scope>
    <source>
        <strain evidence="1 2">MSJ-5</strain>
    </source>
</reference>
<dbReference type="PANTHER" id="PTHR39183:SF1">
    <property type="entry name" value="SPORE COAT PROTEIN F-LIKE PROTEIN YHCQ"/>
    <property type="match status" value="1"/>
</dbReference>
<name>A0ABS6G526_9FIRM</name>
<evidence type="ECO:0000313" key="2">
    <source>
        <dbReference type="Proteomes" id="UP000779508"/>
    </source>
</evidence>
<dbReference type="Proteomes" id="UP000779508">
    <property type="component" value="Unassembled WGS sequence"/>
</dbReference>
<organism evidence="1 2">
    <name type="scientific">Alkaliphilus flagellatus</name>
    <dbReference type="NCBI Taxonomy" id="2841507"/>
    <lineage>
        <taxon>Bacteria</taxon>
        <taxon>Bacillati</taxon>
        <taxon>Bacillota</taxon>
        <taxon>Clostridia</taxon>
        <taxon>Peptostreptococcales</taxon>
        <taxon>Natronincolaceae</taxon>
        <taxon>Alkaliphilus</taxon>
    </lineage>
</organism>
<proteinExistence type="predicted"/>
<dbReference type="RefSeq" id="WP_216418452.1">
    <property type="nucleotide sequence ID" value="NZ_JAHLQK010000005.1"/>
</dbReference>
<keyword evidence="1" id="KW-0946">Virion</keyword>
<dbReference type="PANTHER" id="PTHR39183">
    <property type="entry name" value="SPORE COAT PROTEIN F-LIKE PROTEIN YHCQ"/>
    <property type="match status" value="1"/>
</dbReference>
<protein>
    <submittedName>
        <fullName evidence="1">Spore coat protein</fullName>
    </submittedName>
</protein>
<accession>A0ABS6G526</accession>
<dbReference type="InterPro" id="IPR012851">
    <property type="entry name" value="Spore_coat_CotF-like"/>
</dbReference>